<dbReference type="SMART" id="SM01086">
    <property type="entry name" value="ClpB_D2-small"/>
    <property type="match status" value="1"/>
</dbReference>
<dbReference type="SMART" id="SM00382">
    <property type="entry name" value="AAA"/>
    <property type="match status" value="2"/>
</dbReference>
<name>A0A837KX81_STRAG</name>
<evidence type="ECO:0000256" key="2">
    <source>
        <dbReference type="ARBA" id="ARBA00022741"/>
    </source>
</evidence>
<evidence type="ECO:0000256" key="4">
    <source>
        <dbReference type="ARBA" id="ARBA00023186"/>
    </source>
</evidence>
<gene>
    <name evidence="8" type="ORF">WA04_08845</name>
</gene>
<feature type="domain" description="Clp ATPase C-terminal" evidence="7">
    <location>
        <begin position="496"/>
        <end position="585"/>
    </location>
</feature>
<dbReference type="InterPro" id="IPR019489">
    <property type="entry name" value="Clp_ATPase_C"/>
</dbReference>
<dbReference type="EMBL" id="LBKL01000084">
    <property type="protein sequence ID" value="KLL36509.1"/>
    <property type="molecule type" value="Genomic_DNA"/>
</dbReference>
<evidence type="ECO:0000256" key="3">
    <source>
        <dbReference type="ARBA" id="ARBA00022840"/>
    </source>
</evidence>
<dbReference type="GO" id="GO:0005524">
    <property type="term" value="F:ATP binding"/>
    <property type="evidence" value="ECO:0007669"/>
    <property type="project" value="UniProtKB-KW"/>
</dbReference>
<comment type="caution">
    <text evidence="8">The sequence shown here is derived from an EMBL/GenBank/DDBJ whole genome shotgun (WGS) entry which is preliminary data.</text>
</comment>
<evidence type="ECO:0000256" key="1">
    <source>
        <dbReference type="ARBA" id="ARBA00022737"/>
    </source>
</evidence>
<dbReference type="InterPro" id="IPR018368">
    <property type="entry name" value="ClpA/B_CS1"/>
</dbReference>
<feature type="domain" description="AAA+ ATPase" evidence="6">
    <location>
        <begin position="322"/>
        <end position="478"/>
    </location>
</feature>
<keyword evidence="3" id="KW-0067">ATP-binding</keyword>
<evidence type="ECO:0000256" key="5">
    <source>
        <dbReference type="ARBA" id="ARBA00025613"/>
    </source>
</evidence>
<dbReference type="Gene3D" id="3.40.50.300">
    <property type="entry name" value="P-loop containing nucleotide triphosphate hydrolases"/>
    <property type="match status" value="2"/>
</dbReference>
<dbReference type="Gene3D" id="1.10.8.60">
    <property type="match status" value="2"/>
</dbReference>
<keyword evidence="4" id="KW-0143">Chaperone</keyword>
<dbReference type="CDD" id="cd00009">
    <property type="entry name" value="AAA"/>
    <property type="match status" value="1"/>
</dbReference>
<dbReference type="Proteomes" id="UP000035346">
    <property type="component" value="Unassembled WGS sequence"/>
</dbReference>
<evidence type="ECO:0000259" key="6">
    <source>
        <dbReference type="SMART" id="SM00382"/>
    </source>
</evidence>
<dbReference type="Pfam" id="PF00004">
    <property type="entry name" value="AAA"/>
    <property type="match status" value="1"/>
</dbReference>
<dbReference type="Pfam" id="PF07724">
    <property type="entry name" value="AAA_2"/>
    <property type="match status" value="1"/>
</dbReference>
<feature type="domain" description="AAA+ ATPase" evidence="6">
    <location>
        <begin position="47"/>
        <end position="190"/>
    </location>
</feature>
<dbReference type="RefSeq" id="WP_047209061.1">
    <property type="nucleotide sequence ID" value="NZ_LBKL01000084.1"/>
</dbReference>
<dbReference type="GO" id="GO:0016887">
    <property type="term" value="F:ATP hydrolysis activity"/>
    <property type="evidence" value="ECO:0007669"/>
    <property type="project" value="InterPro"/>
</dbReference>
<comment type="function">
    <text evidence="5">Part of a stress-induced multi-chaperone system, it is involved in the recovery of the cell from heat-induced damage, in cooperation with DnaK, DnaJ and GrpE. Acts before DnaK, in the processing of protein aggregates. Protein binding stimulates the ATPase activity; ATP hydrolysis unfolds the denatured protein aggregates, which probably helps expose new hydrophobic binding sites on the surface of ClpB-bound aggregates, contributing to the solubilization and refolding of denatured protein aggregates by DnaK.</text>
</comment>
<dbReference type="InterPro" id="IPR003959">
    <property type="entry name" value="ATPase_AAA_core"/>
</dbReference>
<dbReference type="SUPFAM" id="SSF52540">
    <property type="entry name" value="P-loop containing nucleoside triphosphate hydrolases"/>
    <property type="match status" value="2"/>
</dbReference>
<dbReference type="PANTHER" id="PTHR11638:SF18">
    <property type="entry name" value="HEAT SHOCK PROTEIN 104"/>
    <property type="match status" value="1"/>
</dbReference>
<dbReference type="PANTHER" id="PTHR11638">
    <property type="entry name" value="ATP-DEPENDENT CLP PROTEASE"/>
    <property type="match status" value="1"/>
</dbReference>
<reference evidence="8 9" key="1">
    <citation type="journal article" date="2015" name="PLoS ONE">
        <title>Genomic analysis reveals the molecular basis for capsule loss in the group B streptococcus population.</title>
        <authorList>
            <consortium name="DEVANI Consortium"/>
            <person name="Rosini R."/>
            <person name="Campisi E."/>
            <person name="De Chiara M."/>
            <person name="Tettelin H."/>
            <person name="Rinaudo D."/>
            <person name="Toniolo C."/>
            <person name="Metruccio M."/>
            <person name="Guidotti S."/>
            <person name="Sorensen U.B."/>
            <person name="Kilian M."/>
            <person name="Ramirez M."/>
            <person name="Janulczyk R."/>
            <person name="Donati C."/>
            <person name="Grandi G."/>
            <person name="Margarit I."/>
        </authorList>
    </citation>
    <scope>NUCLEOTIDE SEQUENCE [LARGE SCALE GENOMIC DNA]</scope>
    <source>
        <strain evidence="8 9">DK-B-USS-215</strain>
    </source>
</reference>
<dbReference type="InterPro" id="IPR041546">
    <property type="entry name" value="ClpA/ClpB_AAA_lid"/>
</dbReference>
<dbReference type="Pfam" id="PF17871">
    <property type="entry name" value="AAA_lid_9"/>
    <property type="match status" value="1"/>
</dbReference>
<accession>A0A837KX81</accession>
<dbReference type="InterPro" id="IPR050130">
    <property type="entry name" value="ClpA_ClpB"/>
</dbReference>
<dbReference type="GO" id="GO:0005737">
    <property type="term" value="C:cytoplasm"/>
    <property type="evidence" value="ECO:0007669"/>
    <property type="project" value="TreeGrafter"/>
</dbReference>
<keyword evidence="2" id="KW-0547">Nucleotide-binding</keyword>
<keyword evidence="1" id="KW-0677">Repeat</keyword>
<evidence type="ECO:0000259" key="7">
    <source>
        <dbReference type="SMART" id="SM01086"/>
    </source>
</evidence>
<dbReference type="CDD" id="cd19499">
    <property type="entry name" value="RecA-like_ClpB_Hsp104-like"/>
    <property type="match status" value="1"/>
</dbReference>
<dbReference type="InterPro" id="IPR027417">
    <property type="entry name" value="P-loop_NTPase"/>
</dbReference>
<dbReference type="AlphaFoldDB" id="A0A837KX81"/>
<sequence length="604" mass="67343">MTVTKTPFLDRYTTNETQKIAKLAHFYPIYGRDKEIEALIVSLLRRSKNNPVLVGEAGVGKTAIVEGFCQAILQGDVPKELQGVNVRSLELASLMGQEEGFIPTFKAILQEAIATKGENLLFIDEFHTVIGTGGSERSALDAGNLLKPALARGEIQLIGATTLDEFHEYIETDRALERRMQPIMVEEPTPKEAIKILEAAKVAYETHHQLTITREAVRQAVTLSIRYIPSRFLPDKAFDIIDEAGAMVARKGQSSVTETSIATVFQEKLGIPMTTLLKEEKQSHLELEKKLKERVKGQDGAIEMVVDSLLIAQAGLQDLSKPLGSFLFLGTTGVGKTEMAKALAQALFDDEEAMIRFDMSEYSQEGDAKKWIGDAQKRTKGQLTEKVKNKPYAVVLFDEIEKGAPEMYDLLLQVLDDGRLTDSSGRLVSFKHTVIIMTTNLGAQKIIKQTELKGPIDGLNERDAKQFLASMMGELQSDFRPEFLNRIEGMIVFNLLNQSIIREIAQKNLDHLKQTLTEKGFDLIYDEQLIDYLAELGTDVKNGARPLDRFMKKYLLAPIAKTILPLNDEGGYELLVGVEGDAPSPQHRFDKRKISVQVRSKKAF</sequence>
<evidence type="ECO:0000313" key="9">
    <source>
        <dbReference type="Proteomes" id="UP000035346"/>
    </source>
</evidence>
<dbReference type="InterPro" id="IPR001270">
    <property type="entry name" value="ClpA/B"/>
</dbReference>
<dbReference type="PROSITE" id="PS00870">
    <property type="entry name" value="CLPAB_1"/>
    <property type="match status" value="1"/>
</dbReference>
<proteinExistence type="predicted"/>
<dbReference type="Pfam" id="PF10431">
    <property type="entry name" value="ClpB_D2-small"/>
    <property type="match status" value="1"/>
</dbReference>
<dbReference type="GO" id="GO:0034605">
    <property type="term" value="P:cellular response to heat"/>
    <property type="evidence" value="ECO:0007669"/>
    <property type="project" value="TreeGrafter"/>
</dbReference>
<dbReference type="PRINTS" id="PR00300">
    <property type="entry name" value="CLPPROTEASEA"/>
</dbReference>
<dbReference type="InterPro" id="IPR003593">
    <property type="entry name" value="AAA+_ATPase"/>
</dbReference>
<protein>
    <submittedName>
        <fullName evidence="8">ATPase AAA</fullName>
    </submittedName>
</protein>
<organism evidence="8 9">
    <name type="scientific">Streptococcus agalactiae</name>
    <dbReference type="NCBI Taxonomy" id="1311"/>
    <lineage>
        <taxon>Bacteria</taxon>
        <taxon>Bacillati</taxon>
        <taxon>Bacillota</taxon>
        <taxon>Bacilli</taxon>
        <taxon>Lactobacillales</taxon>
        <taxon>Streptococcaceae</taxon>
        <taxon>Streptococcus</taxon>
    </lineage>
</organism>
<evidence type="ECO:0000313" key="8">
    <source>
        <dbReference type="EMBL" id="KLL36509.1"/>
    </source>
</evidence>